<reference evidence="2" key="1">
    <citation type="submission" date="2016-11" db="UniProtKB">
        <authorList>
            <consortium name="WormBaseParasite"/>
        </authorList>
    </citation>
    <scope>IDENTIFICATION</scope>
</reference>
<name>A0A1I7WMH1_HETBA</name>
<keyword evidence="1" id="KW-1185">Reference proteome</keyword>
<organism evidence="1 2">
    <name type="scientific">Heterorhabditis bacteriophora</name>
    <name type="common">Entomopathogenic nematode worm</name>
    <dbReference type="NCBI Taxonomy" id="37862"/>
    <lineage>
        <taxon>Eukaryota</taxon>
        <taxon>Metazoa</taxon>
        <taxon>Ecdysozoa</taxon>
        <taxon>Nematoda</taxon>
        <taxon>Chromadorea</taxon>
        <taxon>Rhabditida</taxon>
        <taxon>Rhabditina</taxon>
        <taxon>Rhabditomorpha</taxon>
        <taxon>Strongyloidea</taxon>
        <taxon>Heterorhabditidae</taxon>
        <taxon>Heterorhabditis</taxon>
    </lineage>
</organism>
<evidence type="ECO:0000313" key="1">
    <source>
        <dbReference type="Proteomes" id="UP000095283"/>
    </source>
</evidence>
<accession>A0A1I7WMH1</accession>
<proteinExistence type="predicted"/>
<dbReference type="WBParaSite" id="Hba_06341">
    <property type="protein sequence ID" value="Hba_06341"/>
    <property type="gene ID" value="Hba_06341"/>
</dbReference>
<protein>
    <submittedName>
        <fullName evidence="2">Uncharacterized protein</fullName>
    </submittedName>
</protein>
<evidence type="ECO:0000313" key="2">
    <source>
        <dbReference type="WBParaSite" id="Hba_06341"/>
    </source>
</evidence>
<dbReference type="AlphaFoldDB" id="A0A1I7WMH1"/>
<sequence length="203" mass="23149">MYVKAVAPLYVNMNSFENPLSLAYLPTLPSLITDEPLILPALTVLSCPSLSELTFSFPPHVVRNNQIIQNCTAILNRIDAIVREKQLYLHSCLILQAGAQASMRLAHLHPLPRDWNTSVEMPFCLRLIKVNNTTPTTNIVHKIELQVGKCPRELDAEYLNLNEEWLYILFEILQPLKNMHSKQIPVIIPIHTTTKQIKVLFFS</sequence>
<dbReference type="Proteomes" id="UP000095283">
    <property type="component" value="Unplaced"/>
</dbReference>